<organism evidence="6 7">
    <name type="scientific">Artemisia annua</name>
    <name type="common">Sweet wormwood</name>
    <dbReference type="NCBI Taxonomy" id="35608"/>
    <lineage>
        <taxon>Eukaryota</taxon>
        <taxon>Viridiplantae</taxon>
        <taxon>Streptophyta</taxon>
        <taxon>Embryophyta</taxon>
        <taxon>Tracheophyta</taxon>
        <taxon>Spermatophyta</taxon>
        <taxon>Magnoliopsida</taxon>
        <taxon>eudicotyledons</taxon>
        <taxon>Gunneridae</taxon>
        <taxon>Pentapetalae</taxon>
        <taxon>asterids</taxon>
        <taxon>campanulids</taxon>
        <taxon>Asterales</taxon>
        <taxon>Asteraceae</taxon>
        <taxon>Asteroideae</taxon>
        <taxon>Anthemideae</taxon>
        <taxon>Artemisiinae</taxon>
        <taxon>Artemisia</taxon>
    </lineage>
</organism>
<gene>
    <name evidence="6" type="ORF">CTI12_AA608400</name>
</gene>
<dbReference type="STRING" id="35608.A0A2U1KG31"/>
<dbReference type="GO" id="GO:0042054">
    <property type="term" value="F:histone methyltransferase activity"/>
    <property type="evidence" value="ECO:0007669"/>
    <property type="project" value="TreeGrafter"/>
</dbReference>
<evidence type="ECO:0000256" key="3">
    <source>
        <dbReference type="PROSITE-ProRule" id="PRU00358"/>
    </source>
</evidence>
<dbReference type="GO" id="GO:0005634">
    <property type="term" value="C:nucleus"/>
    <property type="evidence" value="ECO:0007669"/>
    <property type="project" value="UniProtKB-SubCell"/>
</dbReference>
<evidence type="ECO:0000256" key="4">
    <source>
        <dbReference type="SAM" id="MobiDB-lite"/>
    </source>
</evidence>
<dbReference type="EMBL" id="PKPP01019808">
    <property type="protein sequence ID" value="PWA35563.1"/>
    <property type="molecule type" value="Genomic_DNA"/>
</dbReference>
<dbReference type="Pfam" id="PF02182">
    <property type="entry name" value="SAD_SRA"/>
    <property type="match status" value="2"/>
</dbReference>
<keyword evidence="6" id="KW-0808">Transferase</keyword>
<feature type="domain" description="YDG" evidence="5">
    <location>
        <begin position="250"/>
        <end position="410"/>
    </location>
</feature>
<feature type="region of interest" description="Disordered" evidence="4">
    <location>
        <begin position="1"/>
        <end position="42"/>
    </location>
</feature>
<accession>A0A2U1KG31</accession>
<evidence type="ECO:0000256" key="1">
    <source>
        <dbReference type="ARBA" id="ARBA00004286"/>
    </source>
</evidence>
<evidence type="ECO:0000259" key="5">
    <source>
        <dbReference type="PROSITE" id="PS51015"/>
    </source>
</evidence>
<dbReference type="InterPro" id="IPR015947">
    <property type="entry name" value="PUA-like_sf"/>
</dbReference>
<dbReference type="InterPro" id="IPR051357">
    <property type="entry name" value="H3K9_HMTase_SUVAR3-9"/>
</dbReference>
<dbReference type="OrthoDB" id="5792673at2759"/>
<dbReference type="GO" id="GO:0003690">
    <property type="term" value="F:double-stranded DNA binding"/>
    <property type="evidence" value="ECO:0007669"/>
    <property type="project" value="TreeGrafter"/>
</dbReference>
<sequence length="484" mass="54737">MASLKMKQQVETVSTETSDTTASADSTITNQQSRSTSTSSISGFEYVPHSADDIAKVKSTIRIYNKHFLHFVQDENARANVFKTGLEKKQVKRPDLIAVTQMRNSNEILFPRKRLGHLPGIDVGCQFYSRSEMVAVGLHSHWVNGIDYMGKPYSKMEEYKGYKFPLAVAIVCSGQYEDDEDNREEIEYTGQGGNDFHGTKRQIKNQEMSPGNLALKKTGLEKKQVKRPDLIAVTQMRNSNEILFPRKRLGHLPGIDVGCQFYSRSEMVAVGLHSHWVNGIDYMGKPYSKMEEYKGYKFPLAVAIVCSGQYEDDEDNREEIEYTGQGGNDFHGTKRQIKNQEMSPGNLALKNCMEQSIPVRFIRGIPGYRRLHGDNKRFKLYTYDGLYKVDSYQLDEGKSGFAVYKFRLKRLEGQPKLKSNKVQYSKYNSMRPSSVPKLVSLDITGGQEKLPIPVINAIDDTTITGKIFYSTISLKIPSLVPSAC</sequence>
<name>A0A2U1KG31_ARTAN</name>
<keyword evidence="6" id="KW-0489">Methyltransferase</keyword>
<dbReference type="PANTHER" id="PTHR45660:SF95">
    <property type="entry name" value="SU(VAR)3-9-4-LIKE PROTEIN-RELATED"/>
    <property type="match status" value="1"/>
</dbReference>
<dbReference type="GO" id="GO:0005694">
    <property type="term" value="C:chromosome"/>
    <property type="evidence" value="ECO:0007669"/>
    <property type="project" value="UniProtKB-SubCell"/>
</dbReference>
<dbReference type="GO" id="GO:0032259">
    <property type="term" value="P:methylation"/>
    <property type="evidence" value="ECO:0007669"/>
    <property type="project" value="UniProtKB-KW"/>
</dbReference>
<comment type="caution">
    <text evidence="6">The sequence shown here is derived from an EMBL/GenBank/DDBJ whole genome shotgun (WGS) entry which is preliminary data.</text>
</comment>
<keyword evidence="7" id="KW-1185">Reference proteome</keyword>
<dbReference type="InterPro" id="IPR036987">
    <property type="entry name" value="SRA-YDG_sf"/>
</dbReference>
<evidence type="ECO:0000313" key="6">
    <source>
        <dbReference type="EMBL" id="PWA35563.1"/>
    </source>
</evidence>
<protein>
    <submittedName>
        <fullName evidence="6">Histone-lysine N-methyltransferase, H3 lysine-9 specific SUVH4</fullName>
    </submittedName>
</protein>
<comment type="subcellular location">
    <subcellularLocation>
        <location evidence="1">Chromosome</location>
    </subcellularLocation>
    <subcellularLocation>
        <location evidence="3">Nucleus</location>
    </subcellularLocation>
</comment>
<dbReference type="PROSITE" id="PS51015">
    <property type="entry name" value="YDG"/>
    <property type="match status" value="2"/>
</dbReference>
<dbReference type="PANTHER" id="PTHR45660">
    <property type="entry name" value="HISTONE-LYSINE N-METHYLTRANSFERASE SETMAR"/>
    <property type="match status" value="1"/>
</dbReference>
<proteinExistence type="predicted"/>
<feature type="domain" description="YDG" evidence="5">
    <location>
        <begin position="116"/>
        <end position="226"/>
    </location>
</feature>
<dbReference type="AlphaFoldDB" id="A0A2U1KG31"/>
<keyword evidence="2 3" id="KW-0539">Nucleus</keyword>
<reference evidence="6 7" key="1">
    <citation type="journal article" date="2018" name="Mol. Plant">
        <title>The genome of Artemisia annua provides insight into the evolution of Asteraceae family and artemisinin biosynthesis.</title>
        <authorList>
            <person name="Shen Q."/>
            <person name="Zhang L."/>
            <person name="Liao Z."/>
            <person name="Wang S."/>
            <person name="Yan T."/>
            <person name="Shi P."/>
            <person name="Liu M."/>
            <person name="Fu X."/>
            <person name="Pan Q."/>
            <person name="Wang Y."/>
            <person name="Lv Z."/>
            <person name="Lu X."/>
            <person name="Zhang F."/>
            <person name="Jiang W."/>
            <person name="Ma Y."/>
            <person name="Chen M."/>
            <person name="Hao X."/>
            <person name="Li L."/>
            <person name="Tang Y."/>
            <person name="Lv G."/>
            <person name="Zhou Y."/>
            <person name="Sun X."/>
            <person name="Brodelius P.E."/>
            <person name="Rose J.K.C."/>
            <person name="Tang K."/>
        </authorList>
    </citation>
    <scope>NUCLEOTIDE SEQUENCE [LARGE SCALE GENOMIC DNA]</scope>
    <source>
        <strain evidence="7">cv. Huhao1</strain>
        <tissue evidence="6">Leaf</tissue>
    </source>
</reference>
<dbReference type="Proteomes" id="UP000245207">
    <property type="component" value="Unassembled WGS sequence"/>
</dbReference>
<evidence type="ECO:0000313" key="7">
    <source>
        <dbReference type="Proteomes" id="UP000245207"/>
    </source>
</evidence>
<dbReference type="InterPro" id="IPR003105">
    <property type="entry name" value="SRA_YDG"/>
</dbReference>
<feature type="compositionally biased region" description="Low complexity" evidence="4">
    <location>
        <begin position="10"/>
        <end position="42"/>
    </location>
</feature>
<dbReference type="SUPFAM" id="SSF88697">
    <property type="entry name" value="PUA domain-like"/>
    <property type="match status" value="2"/>
</dbReference>
<dbReference type="Gene3D" id="2.30.280.10">
    <property type="entry name" value="SRA-YDG"/>
    <property type="match status" value="2"/>
</dbReference>
<dbReference type="SMART" id="SM00466">
    <property type="entry name" value="SRA"/>
    <property type="match status" value="2"/>
</dbReference>
<evidence type="ECO:0000256" key="2">
    <source>
        <dbReference type="ARBA" id="ARBA00023242"/>
    </source>
</evidence>